<dbReference type="SUPFAM" id="SSF82895">
    <property type="entry name" value="TSP-1 type 1 repeat"/>
    <property type="match status" value="3"/>
</dbReference>
<gene>
    <name evidence="2" type="primary">adt-2</name>
    <name evidence="2" type="ORF">SNAT2548_LOCUS8522</name>
</gene>
<dbReference type="InterPro" id="IPR000884">
    <property type="entry name" value="TSP1_rpt"/>
</dbReference>
<dbReference type="Gene3D" id="2.20.100.10">
    <property type="entry name" value="Thrombospondin type-1 (TSP1) repeat"/>
    <property type="match status" value="2"/>
</dbReference>
<dbReference type="SMART" id="SM00209">
    <property type="entry name" value="TSP1"/>
    <property type="match status" value="4"/>
</dbReference>
<organism evidence="2 3">
    <name type="scientific">Symbiodinium natans</name>
    <dbReference type="NCBI Taxonomy" id="878477"/>
    <lineage>
        <taxon>Eukaryota</taxon>
        <taxon>Sar</taxon>
        <taxon>Alveolata</taxon>
        <taxon>Dinophyceae</taxon>
        <taxon>Suessiales</taxon>
        <taxon>Symbiodiniaceae</taxon>
        <taxon>Symbiodinium</taxon>
    </lineage>
</organism>
<proteinExistence type="predicted"/>
<reference evidence="2" key="1">
    <citation type="submission" date="2021-02" db="EMBL/GenBank/DDBJ databases">
        <authorList>
            <person name="Dougan E. K."/>
            <person name="Rhodes N."/>
            <person name="Thang M."/>
            <person name="Chan C."/>
        </authorList>
    </citation>
    <scope>NUCLEOTIDE SEQUENCE</scope>
</reference>
<keyword evidence="3" id="KW-1185">Reference proteome</keyword>
<accession>A0A812K7S2</accession>
<name>A0A812K7S2_9DINO</name>
<feature type="compositionally biased region" description="Pro residues" evidence="1">
    <location>
        <begin position="260"/>
        <end position="278"/>
    </location>
</feature>
<dbReference type="OrthoDB" id="440102at2759"/>
<feature type="compositionally biased region" description="Low complexity" evidence="1">
    <location>
        <begin position="279"/>
        <end position="299"/>
    </location>
</feature>
<dbReference type="PRINTS" id="PR01217">
    <property type="entry name" value="PRICHEXTENSN"/>
</dbReference>
<dbReference type="PANTHER" id="PTHR11311:SF15">
    <property type="entry name" value="SPONDIN-2"/>
    <property type="match status" value="1"/>
</dbReference>
<sequence>MPSLSHGAVLSAIAGMLVMDGGSKMMAELLGHPFARAAWGWSSPSPPPPMMPSPSPTPTPTPTPPPPPPPPPPPSCGTWANWGSCSATCGTGTRMRSRGGGCAPFSESDSCFVTQCICEDWTQWGTCSASCGGGARSRSRTGACQSFTESGACSQTACPVPAPPPPSCGVWSDWSACSASCDGGTRSRSRSGSGCSSTVDSEACGVEACPNSASSLQCGTWQPWGPCTPTCGAATRMRTRGGECQPFVESEACAFSNCPAPTPRPTPTPTPTPTPSPTPATTTPTTTTTVTTAVSGTSPSPSPTPSPSVSPSSARASVVEVRVRIPANFEEASRDIDGFRSSFKTGVAEAAGISEDRVIVREISQGSIVVDFVVVGARKPDERAASMAVQEVETKMRDATYSWPASIQTIMASGAQVESRATRDMDQEQLDTMAVQASGTVFLTPVADYAAPEGCSCVAGAGVTAGCANHKSLSPPWCLVAYGCTSGMEGAQGAWAWCVKGDGAPQDKKLGVTALVQTNDSLGRSVLLPMAALLAYGLI</sequence>
<dbReference type="Pfam" id="PF00090">
    <property type="entry name" value="TSP_1"/>
    <property type="match status" value="4"/>
</dbReference>
<evidence type="ECO:0000256" key="1">
    <source>
        <dbReference type="SAM" id="MobiDB-lite"/>
    </source>
</evidence>
<evidence type="ECO:0000313" key="3">
    <source>
        <dbReference type="Proteomes" id="UP000604046"/>
    </source>
</evidence>
<feature type="region of interest" description="Disordered" evidence="1">
    <location>
        <begin position="43"/>
        <end position="75"/>
    </location>
</feature>
<dbReference type="EMBL" id="CAJNDS010000635">
    <property type="protein sequence ID" value="CAE7224155.1"/>
    <property type="molecule type" value="Genomic_DNA"/>
</dbReference>
<feature type="region of interest" description="Disordered" evidence="1">
    <location>
        <begin position="259"/>
        <end position="314"/>
    </location>
</feature>
<comment type="caution">
    <text evidence="2">The sequence shown here is derived from an EMBL/GenBank/DDBJ whole genome shotgun (WGS) entry which is preliminary data.</text>
</comment>
<dbReference type="Proteomes" id="UP000604046">
    <property type="component" value="Unassembled WGS sequence"/>
</dbReference>
<dbReference type="PROSITE" id="PS50092">
    <property type="entry name" value="TSP1"/>
    <property type="match status" value="3"/>
</dbReference>
<evidence type="ECO:0000313" key="2">
    <source>
        <dbReference type="EMBL" id="CAE7224155.1"/>
    </source>
</evidence>
<dbReference type="InterPro" id="IPR036383">
    <property type="entry name" value="TSP1_rpt_sf"/>
</dbReference>
<dbReference type="AlphaFoldDB" id="A0A812K7S2"/>
<protein>
    <submittedName>
        <fullName evidence="2">Adt-2 protein</fullName>
    </submittedName>
</protein>
<dbReference type="InterPro" id="IPR051418">
    <property type="entry name" value="Spondin/Thrombospondin_T1"/>
</dbReference>
<dbReference type="PANTHER" id="PTHR11311">
    <property type="entry name" value="SPONDIN"/>
    <property type="match status" value="1"/>
</dbReference>
<feature type="compositionally biased region" description="Pro residues" evidence="1">
    <location>
        <begin position="44"/>
        <end position="75"/>
    </location>
</feature>